<evidence type="ECO:0000313" key="2">
    <source>
        <dbReference type="EMBL" id="KRH34360.1"/>
    </source>
</evidence>
<protein>
    <submittedName>
        <fullName evidence="2 3">Uncharacterized protein</fullName>
    </submittedName>
</protein>
<organism evidence="2">
    <name type="scientific">Glycine max</name>
    <name type="common">Soybean</name>
    <name type="synonym">Glycine hispida</name>
    <dbReference type="NCBI Taxonomy" id="3847"/>
    <lineage>
        <taxon>Eukaryota</taxon>
        <taxon>Viridiplantae</taxon>
        <taxon>Streptophyta</taxon>
        <taxon>Embryophyta</taxon>
        <taxon>Tracheophyta</taxon>
        <taxon>Spermatophyta</taxon>
        <taxon>Magnoliopsida</taxon>
        <taxon>eudicotyledons</taxon>
        <taxon>Gunneridae</taxon>
        <taxon>Pentapetalae</taxon>
        <taxon>rosids</taxon>
        <taxon>fabids</taxon>
        <taxon>Fabales</taxon>
        <taxon>Fabaceae</taxon>
        <taxon>Papilionoideae</taxon>
        <taxon>50 kb inversion clade</taxon>
        <taxon>NPAAA clade</taxon>
        <taxon>indigoferoid/millettioid clade</taxon>
        <taxon>Phaseoleae</taxon>
        <taxon>Glycine</taxon>
        <taxon>Glycine subgen. Soja</taxon>
    </lineage>
</organism>
<dbReference type="Gramene" id="KRH34360">
    <property type="protein sequence ID" value="KRH34360"/>
    <property type="gene ID" value="GLYMA_10G179300"/>
</dbReference>
<keyword evidence="1" id="KW-0732">Signal</keyword>
<evidence type="ECO:0000313" key="3">
    <source>
        <dbReference type="EnsemblPlants" id="KRH34360"/>
    </source>
</evidence>
<dbReference type="InParanoid" id="A0A0R0I2W6"/>
<feature type="signal peptide" evidence="1">
    <location>
        <begin position="1"/>
        <end position="22"/>
    </location>
</feature>
<feature type="chain" id="PRO_5014521701" evidence="1">
    <location>
        <begin position="23"/>
        <end position="51"/>
    </location>
</feature>
<evidence type="ECO:0000313" key="4">
    <source>
        <dbReference type="Proteomes" id="UP000008827"/>
    </source>
</evidence>
<gene>
    <name evidence="2" type="ORF">GLYMA_10G179300</name>
</gene>
<dbReference type="Proteomes" id="UP000008827">
    <property type="component" value="Chromosome 10"/>
</dbReference>
<dbReference type="EnsemblPlants" id="KRH34360">
    <property type="protein sequence ID" value="KRH34360"/>
    <property type="gene ID" value="GLYMA_10G179300"/>
</dbReference>
<reference evidence="2" key="3">
    <citation type="submission" date="2018-07" db="EMBL/GenBank/DDBJ databases">
        <title>WGS assembly of Glycine max.</title>
        <authorList>
            <person name="Schmutz J."/>
            <person name="Cannon S."/>
            <person name="Schlueter J."/>
            <person name="Ma J."/>
            <person name="Mitros T."/>
            <person name="Nelson W."/>
            <person name="Hyten D."/>
            <person name="Song Q."/>
            <person name="Thelen J."/>
            <person name="Cheng J."/>
            <person name="Xu D."/>
            <person name="Hellsten U."/>
            <person name="May G."/>
            <person name="Yu Y."/>
            <person name="Sakurai T."/>
            <person name="Umezawa T."/>
            <person name="Bhattacharyya M."/>
            <person name="Sandhu D."/>
            <person name="Valliyodan B."/>
            <person name="Lindquist E."/>
            <person name="Peto M."/>
            <person name="Grant D."/>
            <person name="Shu S."/>
            <person name="Goodstein D."/>
            <person name="Barry K."/>
            <person name="Futrell-Griggs M."/>
            <person name="Abernathy B."/>
            <person name="Du J."/>
            <person name="Tian Z."/>
            <person name="Zhu L."/>
            <person name="Gill N."/>
            <person name="Joshi T."/>
            <person name="Libault M."/>
            <person name="Sethuraman A."/>
            <person name="Zhang X."/>
            <person name="Shinozaki K."/>
            <person name="Nguyen H."/>
            <person name="Wing R."/>
            <person name="Cregan P."/>
            <person name="Specht J."/>
            <person name="Grimwood J."/>
            <person name="Rokhsar D."/>
            <person name="Stacey G."/>
            <person name="Shoemaker R."/>
            <person name="Jackson S."/>
        </authorList>
    </citation>
    <scope>NUCLEOTIDE SEQUENCE</scope>
    <source>
        <tissue evidence="2">Callus</tissue>
    </source>
</reference>
<accession>A0A0R0I2W6</accession>
<dbReference type="EMBL" id="CM000843">
    <property type="protein sequence ID" value="KRH34360.1"/>
    <property type="molecule type" value="Genomic_DNA"/>
</dbReference>
<reference evidence="2 3" key="1">
    <citation type="journal article" date="2010" name="Nature">
        <title>Genome sequence of the palaeopolyploid soybean.</title>
        <authorList>
            <person name="Schmutz J."/>
            <person name="Cannon S.B."/>
            <person name="Schlueter J."/>
            <person name="Ma J."/>
            <person name="Mitros T."/>
            <person name="Nelson W."/>
            <person name="Hyten D.L."/>
            <person name="Song Q."/>
            <person name="Thelen J.J."/>
            <person name="Cheng J."/>
            <person name="Xu D."/>
            <person name="Hellsten U."/>
            <person name="May G.D."/>
            <person name="Yu Y."/>
            <person name="Sakurai T."/>
            <person name="Umezawa T."/>
            <person name="Bhattacharyya M.K."/>
            <person name="Sandhu D."/>
            <person name="Valliyodan B."/>
            <person name="Lindquist E."/>
            <person name="Peto M."/>
            <person name="Grant D."/>
            <person name="Shu S."/>
            <person name="Goodstein D."/>
            <person name="Barry K."/>
            <person name="Futrell-Griggs M."/>
            <person name="Abernathy B."/>
            <person name="Du J."/>
            <person name="Tian Z."/>
            <person name="Zhu L."/>
            <person name="Gill N."/>
            <person name="Joshi T."/>
            <person name="Libault M."/>
            <person name="Sethuraman A."/>
            <person name="Zhang X.-C."/>
            <person name="Shinozaki K."/>
            <person name="Nguyen H.T."/>
            <person name="Wing R.A."/>
            <person name="Cregan P."/>
            <person name="Specht J."/>
            <person name="Grimwood J."/>
            <person name="Rokhsar D."/>
            <person name="Stacey G."/>
            <person name="Shoemaker R.C."/>
            <person name="Jackson S.A."/>
        </authorList>
    </citation>
    <scope>NUCLEOTIDE SEQUENCE [LARGE SCALE GENOMIC DNA]</scope>
    <source>
        <strain evidence="3">cv. Williams 82</strain>
        <tissue evidence="2">Callus</tissue>
    </source>
</reference>
<reference evidence="3" key="2">
    <citation type="submission" date="2018-02" db="UniProtKB">
        <authorList>
            <consortium name="EnsemblPlants"/>
        </authorList>
    </citation>
    <scope>IDENTIFICATION</scope>
    <source>
        <strain evidence="3">Williams 82</strain>
    </source>
</reference>
<name>A0A0R0I2W6_SOYBN</name>
<evidence type="ECO:0000256" key="1">
    <source>
        <dbReference type="SAM" id="SignalP"/>
    </source>
</evidence>
<sequence>MYYCILSLLFLSFLLQLRVCMSLKQIQMYQVYGTSYIYSEVTKLVHSINVS</sequence>
<proteinExistence type="predicted"/>
<dbReference type="AlphaFoldDB" id="A0A0R0I2W6"/>
<keyword evidence="4" id="KW-1185">Reference proteome</keyword>